<gene>
    <name evidence="1" type="ORF">BV22DRAFT_1135560</name>
</gene>
<evidence type="ECO:0000313" key="2">
    <source>
        <dbReference type="Proteomes" id="UP000790709"/>
    </source>
</evidence>
<accession>A0ACB8AWK0</accession>
<sequence length="508" mass="53193">MSVDDLMKDPDTKTLIEEQLESFPWWPDLHGWWRDIPSYNANAGTSDACQNFTDDAAAFFQGPSGSGDHGDEEVNEGGEGEENEDSLEGPSAVVPRAVGDTLDNGASANGSAFDHSASADGGVFDYGAGADSGAFDYDAGADGDSGTGPNYLNDANDQFEDPDEDIQMASHEPSVVPPSSRGGSVAPPASRGAPVAPPTSRGVSVALPVSRGTSVVLPASRGASIAPPSSRGALIVLPSSRGRLGSPALLRGLSGPSTLSHHTPLGSGIGRARSPSLSLDVSLPSGARSGVYSLNLPPLRTPTSGANWHTDAADEGHDSSSTGRSSCQQSDGFLGVGDDSDSGSDQAAANAMSALMFHSRKASGHTSDSNTSPNLSTSTQRTSTSAKSSKSLKHPRESTHAQATADLAANTTKAIQQFSASTSAENKRIKYNYHKTVKEAELCDSIAKREYDWKVMSAQRDHEMAMMDHRHQQAKLEIELARAKREEEEAQAKHLALERGMNAMDVDG</sequence>
<dbReference type="Proteomes" id="UP000790709">
    <property type="component" value="Unassembled WGS sequence"/>
</dbReference>
<reference evidence="1" key="1">
    <citation type="journal article" date="2021" name="New Phytol.">
        <title>Evolutionary innovations through gain and loss of genes in the ectomycorrhizal Boletales.</title>
        <authorList>
            <person name="Wu G."/>
            <person name="Miyauchi S."/>
            <person name="Morin E."/>
            <person name="Kuo A."/>
            <person name="Drula E."/>
            <person name="Varga T."/>
            <person name="Kohler A."/>
            <person name="Feng B."/>
            <person name="Cao Y."/>
            <person name="Lipzen A."/>
            <person name="Daum C."/>
            <person name="Hundley H."/>
            <person name="Pangilinan J."/>
            <person name="Johnson J."/>
            <person name="Barry K."/>
            <person name="LaButti K."/>
            <person name="Ng V."/>
            <person name="Ahrendt S."/>
            <person name="Min B."/>
            <person name="Choi I.G."/>
            <person name="Park H."/>
            <person name="Plett J.M."/>
            <person name="Magnuson J."/>
            <person name="Spatafora J.W."/>
            <person name="Nagy L.G."/>
            <person name="Henrissat B."/>
            <person name="Grigoriev I.V."/>
            <person name="Yang Z.L."/>
            <person name="Xu J."/>
            <person name="Martin F.M."/>
        </authorList>
    </citation>
    <scope>NUCLEOTIDE SEQUENCE</scope>
    <source>
        <strain evidence="1">KUC20120723A-06</strain>
    </source>
</reference>
<organism evidence="1 2">
    <name type="scientific">Leucogyrophana mollusca</name>
    <dbReference type="NCBI Taxonomy" id="85980"/>
    <lineage>
        <taxon>Eukaryota</taxon>
        <taxon>Fungi</taxon>
        <taxon>Dikarya</taxon>
        <taxon>Basidiomycota</taxon>
        <taxon>Agaricomycotina</taxon>
        <taxon>Agaricomycetes</taxon>
        <taxon>Agaricomycetidae</taxon>
        <taxon>Boletales</taxon>
        <taxon>Boletales incertae sedis</taxon>
        <taxon>Leucogyrophana</taxon>
    </lineage>
</organism>
<evidence type="ECO:0000313" key="1">
    <source>
        <dbReference type="EMBL" id="KAH7917253.1"/>
    </source>
</evidence>
<proteinExistence type="predicted"/>
<keyword evidence="2" id="KW-1185">Reference proteome</keyword>
<name>A0ACB8AWK0_9AGAM</name>
<comment type="caution">
    <text evidence="1">The sequence shown here is derived from an EMBL/GenBank/DDBJ whole genome shotgun (WGS) entry which is preliminary data.</text>
</comment>
<protein>
    <submittedName>
        <fullName evidence="1">Uncharacterized protein</fullName>
    </submittedName>
</protein>
<dbReference type="EMBL" id="MU267159">
    <property type="protein sequence ID" value="KAH7917253.1"/>
    <property type="molecule type" value="Genomic_DNA"/>
</dbReference>